<feature type="domain" description="HTH marR-type" evidence="4">
    <location>
        <begin position="1"/>
        <end position="137"/>
    </location>
</feature>
<evidence type="ECO:0000313" key="5">
    <source>
        <dbReference type="EMBL" id="HIX76389.1"/>
    </source>
</evidence>
<keyword evidence="3" id="KW-0804">Transcription</keyword>
<dbReference type="InterPro" id="IPR036390">
    <property type="entry name" value="WH_DNA-bd_sf"/>
</dbReference>
<evidence type="ECO:0000259" key="4">
    <source>
        <dbReference type="PROSITE" id="PS50995"/>
    </source>
</evidence>
<organism evidence="5 6">
    <name type="scientific">Candidatus Fusicatenibacter merdavium</name>
    <dbReference type="NCBI Taxonomy" id="2838600"/>
    <lineage>
        <taxon>Bacteria</taxon>
        <taxon>Bacillati</taxon>
        <taxon>Bacillota</taxon>
        <taxon>Clostridia</taxon>
        <taxon>Lachnospirales</taxon>
        <taxon>Lachnospiraceae</taxon>
        <taxon>Fusicatenibacter</taxon>
    </lineage>
</organism>
<dbReference type="GO" id="GO:0003700">
    <property type="term" value="F:DNA-binding transcription factor activity"/>
    <property type="evidence" value="ECO:0007669"/>
    <property type="project" value="InterPro"/>
</dbReference>
<dbReference type="PRINTS" id="PR00598">
    <property type="entry name" value="HTHMARR"/>
</dbReference>
<dbReference type="SMART" id="SM00347">
    <property type="entry name" value="HTH_MARR"/>
    <property type="match status" value="1"/>
</dbReference>
<dbReference type="AlphaFoldDB" id="A0A9D1XBD8"/>
<dbReference type="InterPro" id="IPR036388">
    <property type="entry name" value="WH-like_DNA-bd_sf"/>
</dbReference>
<dbReference type="Pfam" id="PF01047">
    <property type="entry name" value="MarR"/>
    <property type="match status" value="1"/>
</dbReference>
<dbReference type="Gene3D" id="1.10.10.10">
    <property type="entry name" value="Winged helix-like DNA-binding domain superfamily/Winged helix DNA-binding domain"/>
    <property type="match status" value="1"/>
</dbReference>
<dbReference type="InterPro" id="IPR000835">
    <property type="entry name" value="HTH_MarR-typ"/>
</dbReference>
<sequence length="154" mass="18088">MSENFPNLGRCISILDRLMKMYYDHGLSQFDIGWGQQFYAEYIYDHPGTSAQEMVEYIRVDKATLTKSIKKLAEIGYVKTVSDEKDKRVKHLYLTPEAVPAVRQIKKIHHDFYAALCDGISPPDIQLCEQTLEQMMENINRKVWHRMEEYHGKQ</sequence>
<dbReference type="EMBL" id="DXEK01000035">
    <property type="protein sequence ID" value="HIX76389.1"/>
    <property type="molecule type" value="Genomic_DNA"/>
</dbReference>
<dbReference type="PROSITE" id="PS50995">
    <property type="entry name" value="HTH_MARR_2"/>
    <property type="match status" value="1"/>
</dbReference>
<evidence type="ECO:0000256" key="3">
    <source>
        <dbReference type="ARBA" id="ARBA00023163"/>
    </source>
</evidence>
<reference evidence="5" key="2">
    <citation type="submission" date="2021-04" db="EMBL/GenBank/DDBJ databases">
        <authorList>
            <person name="Gilroy R."/>
        </authorList>
    </citation>
    <scope>NUCLEOTIDE SEQUENCE</scope>
    <source>
        <strain evidence="5">CHK183-1962</strain>
    </source>
</reference>
<comment type="caution">
    <text evidence="5">The sequence shown here is derived from an EMBL/GenBank/DDBJ whole genome shotgun (WGS) entry which is preliminary data.</text>
</comment>
<evidence type="ECO:0000256" key="2">
    <source>
        <dbReference type="ARBA" id="ARBA00023125"/>
    </source>
</evidence>
<reference evidence="5" key="1">
    <citation type="journal article" date="2021" name="PeerJ">
        <title>Extensive microbial diversity within the chicken gut microbiome revealed by metagenomics and culture.</title>
        <authorList>
            <person name="Gilroy R."/>
            <person name="Ravi A."/>
            <person name="Getino M."/>
            <person name="Pursley I."/>
            <person name="Horton D.L."/>
            <person name="Alikhan N.F."/>
            <person name="Baker D."/>
            <person name="Gharbi K."/>
            <person name="Hall N."/>
            <person name="Watson M."/>
            <person name="Adriaenssens E.M."/>
            <person name="Foster-Nyarko E."/>
            <person name="Jarju S."/>
            <person name="Secka A."/>
            <person name="Antonio M."/>
            <person name="Oren A."/>
            <person name="Chaudhuri R.R."/>
            <person name="La Ragione R."/>
            <person name="Hildebrand F."/>
            <person name="Pallen M.J."/>
        </authorList>
    </citation>
    <scope>NUCLEOTIDE SEQUENCE</scope>
    <source>
        <strain evidence="5">CHK183-1962</strain>
    </source>
</reference>
<evidence type="ECO:0000313" key="6">
    <source>
        <dbReference type="Proteomes" id="UP000886890"/>
    </source>
</evidence>
<proteinExistence type="predicted"/>
<keyword evidence="1" id="KW-0805">Transcription regulation</keyword>
<accession>A0A9D1XBD8</accession>
<dbReference type="InterPro" id="IPR023187">
    <property type="entry name" value="Tscrpt_reg_MarR-type_CS"/>
</dbReference>
<evidence type="ECO:0000256" key="1">
    <source>
        <dbReference type="ARBA" id="ARBA00023015"/>
    </source>
</evidence>
<dbReference type="PROSITE" id="PS01117">
    <property type="entry name" value="HTH_MARR_1"/>
    <property type="match status" value="1"/>
</dbReference>
<name>A0A9D1XBD8_9FIRM</name>
<dbReference type="Proteomes" id="UP000886890">
    <property type="component" value="Unassembled WGS sequence"/>
</dbReference>
<dbReference type="PANTHER" id="PTHR42756">
    <property type="entry name" value="TRANSCRIPTIONAL REGULATOR, MARR"/>
    <property type="match status" value="1"/>
</dbReference>
<keyword evidence="2" id="KW-0238">DNA-binding</keyword>
<gene>
    <name evidence="5" type="ORF">H9734_02150</name>
</gene>
<protein>
    <submittedName>
        <fullName evidence="5">MarR family transcriptional regulator</fullName>
    </submittedName>
</protein>
<dbReference type="PANTHER" id="PTHR42756:SF1">
    <property type="entry name" value="TRANSCRIPTIONAL REPRESSOR OF EMRAB OPERON"/>
    <property type="match status" value="1"/>
</dbReference>
<dbReference type="GO" id="GO:0003677">
    <property type="term" value="F:DNA binding"/>
    <property type="evidence" value="ECO:0007669"/>
    <property type="project" value="UniProtKB-KW"/>
</dbReference>
<dbReference type="SUPFAM" id="SSF46785">
    <property type="entry name" value="Winged helix' DNA-binding domain"/>
    <property type="match status" value="1"/>
</dbReference>